<keyword evidence="4" id="KW-0804">Transcription</keyword>
<organism evidence="7 8">
    <name type="scientific">Sphingomonas ginkgonis</name>
    <dbReference type="NCBI Taxonomy" id="2315330"/>
    <lineage>
        <taxon>Bacteria</taxon>
        <taxon>Pseudomonadati</taxon>
        <taxon>Pseudomonadota</taxon>
        <taxon>Alphaproteobacteria</taxon>
        <taxon>Sphingomonadales</taxon>
        <taxon>Sphingomonadaceae</taxon>
        <taxon>Sphingomonas</taxon>
    </lineage>
</organism>
<dbReference type="Gene3D" id="1.10.1740.10">
    <property type="match status" value="1"/>
</dbReference>
<dbReference type="InterPro" id="IPR014284">
    <property type="entry name" value="RNA_pol_sigma-70_dom"/>
</dbReference>
<evidence type="ECO:0000256" key="2">
    <source>
        <dbReference type="ARBA" id="ARBA00023015"/>
    </source>
</evidence>
<proteinExistence type="inferred from homology"/>
<comment type="caution">
    <text evidence="7">The sequence shown here is derived from an EMBL/GenBank/DDBJ whole genome shotgun (WGS) entry which is preliminary data.</text>
</comment>
<evidence type="ECO:0000259" key="5">
    <source>
        <dbReference type="Pfam" id="PF04542"/>
    </source>
</evidence>
<accession>A0A3R9WQV9</accession>
<dbReference type="InterPro" id="IPR036388">
    <property type="entry name" value="WH-like_DNA-bd_sf"/>
</dbReference>
<evidence type="ECO:0000313" key="7">
    <source>
        <dbReference type="EMBL" id="RST32131.1"/>
    </source>
</evidence>
<evidence type="ECO:0000256" key="3">
    <source>
        <dbReference type="ARBA" id="ARBA00023082"/>
    </source>
</evidence>
<dbReference type="CDD" id="cd06171">
    <property type="entry name" value="Sigma70_r4"/>
    <property type="match status" value="1"/>
</dbReference>
<reference evidence="7 8" key="1">
    <citation type="submission" date="2018-12" db="EMBL/GenBank/DDBJ databases">
        <title>Sphingomonas sp. HMF7854 Genome sequencing and assembly.</title>
        <authorList>
            <person name="Cha I."/>
            <person name="Kang H."/>
            <person name="Kim H."/>
            <person name="Kang J."/>
            <person name="Joh K."/>
        </authorList>
    </citation>
    <scope>NUCLEOTIDE SEQUENCE [LARGE SCALE GENOMIC DNA]</scope>
    <source>
        <strain evidence="7 8">HMF7854</strain>
    </source>
</reference>
<evidence type="ECO:0000259" key="6">
    <source>
        <dbReference type="Pfam" id="PF08281"/>
    </source>
</evidence>
<dbReference type="AlphaFoldDB" id="A0A3R9WQV9"/>
<dbReference type="Pfam" id="PF08281">
    <property type="entry name" value="Sigma70_r4_2"/>
    <property type="match status" value="1"/>
</dbReference>
<dbReference type="NCBIfam" id="TIGR02937">
    <property type="entry name" value="sigma70-ECF"/>
    <property type="match status" value="1"/>
</dbReference>
<dbReference type="InterPro" id="IPR007627">
    <property type="entry name" value="RNA_pol_sigma70_r2"/>
</dbReference>
<keyword evidence="8" id="KW-1185">Reference proteome</keyword>
<dbReference type="PANTHER" id="PTHR43133">
    <property type="entry name" value="RNA POLYMERASE ECF-TYPE SIGMA FACTO"/>
    <property type="match status" value="1"/>
</dbReference>
<dbReference type="Proteomes" id="UP000274661">
    <property type="component" value="Unassembled WGS sequence"/>
</dbReference>
<dbReference type="InterPro" id="IPR013249">
    <property type="entry name" value="RNA_pol_sigma70_r4_t2"/>
</dbReference>
<dbReference type="OrthoDB" id="9784272at2"/>
<dbReference type="Pfam" id="PF04542">
    <property type="entry name" value="Sigma70_r2"/>
    <property type="match status" value="1"/>
</dbReference>
<evidence type="ECO:0000256" key="4">
    <source>
        <dbReference type="ARBA" id="ARBA00023163"/>
    </source>
</evidence>
<feature type="domain" description="RNA polymerase sigma-70 region 2" evidence="5">
    <location>
        <begin position="13"/>
        <end position="80"/>
    </location>
</feature>
<gene>
    <name evidence="7" type="ORF">HMF7854_05150</name>
</gene>
<dbReference type="InterPro" id="IPR013324">
    <property type="entry name" value="RNA_pol_sigma_r3/r4-like"/>
</dbReference>
<feature type="domain" description="RNA polymerase sigma factor 70 region 4 type 2" evidence="6">
    <location>
        <begin position="112"/>
        <end position="163"/>
    </location>
</feature>
<keyword evidence="3" id="KW-0731">Sigma factor</keyword>
<dbReference type="GO" id="GO:0003677">
    <property type="term" value="F:DNA binding"/>
    <property type="evidence" value="ECO:0007669"/>
    <property type="project" value="InterPro"/>
</dbReference>
<keyword evidence="2" id="KW-0805">Transcription regulation</keyword>
<evidence type="ECO:0000313" key="8">
    <source>
        <dbReference type="Proteomes" id="UP000274661"/>
    </source>
</evidence>
<dbReference type="RefSeq" id="WP_126718107.1">
    <property type="nucleotide sequence ID" value="NZ_RWJF01000001.1"/>
</dbReference>
<protein>
    <submittedName>
        <fullName evidence="7">Sigma-70 family RNA polymerase sigma factor</fullName>
    </submittedName>
</protein>
<dbReference type="InterPro" id="IPR013325">
    <property type="entry name" value="RNA_pol_sigma_r2"/>
</dbReference>
<dbReference type="PANTHER" id="PTHR43133:SF62">
    <property type="entry name" value="RNA POLYMERASE SIGMA FACTOR SIGZ"/>
    <property type="match status" value="1"/>
</dbReference>
<comment type="similarity">
    <text evidence="1">Belongs to the sigma-70 factor family. ECF subfamily.</text>
</comment>
<evidence type="ECO:0000256" key="1">
    <source>
        <dbReference type="ARBA" id="ARBA00010641"/>
    </source>
</evidence>
<dbReference type="GO" id="GO:0006352">
    <property type="term" value="P:DNA-templated transcription initiation"/>
    <property type="evidence" value="ECO:0007669"/>
    <property type="project" value="InterPro"/>
</dbReference>
<dbReference type="GO" id="GO:0016987">
    <property type="term" value="F:sigma factor activity"/>
    <property type="evidence" value="ECO:0007669"/>
    <property type="project" value="UniProtKB-KW"/>
</dbReference>
<sequence length="169" mass="18909">MADGDRQALQTVYEMTSAKLFGICFRILGDAEEAEDALQEVYVSLWRRAGSFDPDRASPISWLASFARNRAIDRLRSARRSRDTAPIEAAANVGDDRPSAFAVAAQTEEETRLHRCLDTLEEHSRVSIRTAFFDGLTYSQLAGRAEVPLGTMKSWIRRGLQQLRACLEA</sequence>
<dbReference type="SUPFAM" id="SSF88659">
    <property type="entry name" value="Sigma3 and sigma4 domains of RNA polymerase sigma factors"/>
    <property type="match status" value="1"/>
</dbReference>
<name>A0A3R9WQV9_9SPHN</name>
<dbReference type="EMBL" id="RWJF01000001">
    <property type="protein sequence ID" value="RST32131.1"/>
    <property type="molecule type" value="Genomic_DNA"/>
</dbReference>
<dbReference type="Gene3D" id="1.10.10.10">
    <property type="entry name" value="Winged helix-like DNA-binding domain superfamily/Winged helix DNA-binding domain"/>
    <property type="match status" value="1"/>
</dbReference>
<dbReference type="InterPro" id="IPR039425">
    <property type="entry name" value="RNA_pol_sigma-70-like"/>
</dbReference>
<dbReference type="SUPFAM" id="SSF88946">
    <property type="entry name" value="Sigma2 domain of RNA polymerase sigma factors"/>
    <property type="match status" value="1"/>
</dbReference>